<gene>
    <name evidence="2" type="ORF">GCM10009809_25190</name>
</gene>
<name>A0ABN2JJG2_9MICO</name>
<dbReference type="EMBL" id="BAAAPM010000005">
    <property type="protein sequence ID" value="GAA1728573.1"/>
    <property type="molecule type" value="Genomic_DNA"/>
</dbReference>
<evidence type="ECO:0008006" key="4">
    <source>
        <dbReference type="Google" id="ProtNLM"/>
    </source>
</evidence>
<accession>A0ABN2JJG2</accession>
<keyword evidence="3" id="KW-1185">Reference proteome</keyword>
<feature type="region of interest" description="Disordered" evidence="1">
    <location>
        <begin position="49"/>
        <end position="82"/>
    </location>
</feature>
<evidence type="ECO:0000313" key="2">
    <source>
        <dbReference type="EMBL" id="GAA1728573.1"/>
    </source>
</evidence>
<reference evidence="2 3" key="1">
    <citation type="journal article" date="2019" name="Int. J. Syst. Evol. Microbiol.">
        <title>The Global Catalogue of Microorganisms (GCM) 10K type strain sequencing project: providing services to taxonomists for standard genome sequencing and annotation.</title>
        <authorList>
            <consortium name="The Broad Institute Genomics Platform"/>
            <consortium name="The Broad Institute Genome Sequencing Center for Infectious Disease"/>
            <person name="Wu L."/>
            <person name="Ma J."/>
        </authorList>
    </citation>
    <scope>NUCLEOTIDE SEQUENCE [LARGE SCALE GENOMIC DNA]</scope>
    <source>
        <strain evidence="2 3">JCM 15589</strain>
    </source>
</reference>
<dbReference type="Proteomes" id="UP001501138">
    <property type="component" value="Unassembled WGS sequence"/>
</dbReference>
<sequence length="82" mass="8510">MIGRRALGRAVFFGLGYVVGTRAGRERYAQIETGTKAFVARLRDLYADGASASSPGSSGSSSRSSGSSSRSSDPYADITLGK</sequence>
<dbReference type="RefSeq" id="WP_344248806.1">
    <property type="nucleotide sequence ID" value="NZ_BAAAPM010000005.1"/>
</dbReference>
<organism evidence="2 3">
    <name type="scientific">Isoptericola hypogeus</name>
    <dbReference type="NCBI Taxonomy" id="300179"/>
    <lineage>
        <taxon>Bacteria</taxon>
        <taxon>Bacillati</taxon>
        <taxon>Actinomycetota</taxon>
        <taxon>Actinomycetes</taxon>
        <taxon>Micrococcales</taxon>
        <taxon>Promicromonosporaceae</taxon>
        <taxon>Isoptericola</taxon>
    </lineage>
</organism>
<evidence type="ECO:0000313" key="3">
    <source>
        <dbReference type="Proteomes" id="UP001501138"/>
    </source>
</evidence>
<feature type="compositionally biased region" description="Low complexity" evidence="1">
    <location>
        <begin position="49"/>
        <end position="74"/>
    </location>
</feature>
<proteinExistence type="predicted"/>
<evidence type="ECO:0000256" key="1">
    <source>
        <dbReference type="SAM" id="MobiDB-lite"/>
    </source>
</evidence>
<protein>
    <recommendedName>
        <fullName evidence="4">YtxH domain-containing protein</fullName>
    </recommendedName>
</protein>
<comment type="caution">
    <text evidence="2">The sequence shown here is derived from an EMBL/GenBank/DDBJ whole genome shotgun (WGS) entry which is preliminary data.</text>
</comment>